<dbReference type="InterPro" id="IPR013762">
    <property type="entry name" value="Integrase-like_cat_sf"/>
</dbReference>
<gene>
    <name evidence="5" type="ORF">MAUB_47800</name>
</gene>
<dbReference type="Gene3D" id="1.10.150.130">
    <property type="match status" value="1"/>
</dbReference>
<dbReference type="EMBL" id="AP022577">
    <property type="protein sequence ID" value="BBX86907.1"/>
    <property type="molecule type" value="Genomic_DNA"/>
</dbReference>
<sequence>MAKCRYRDADGMTRIVQRYGPTGDRHGRLAEEALAEYLAARRAPGVGGEITPATKVVVLCEEHINRLEADGKSPNTIETYRSALGGLKKVMGGVMVAEATPARLDAALRKFRDGSGAAKAKQARTILKGGLDLAVMATVLSTNPVRDVRPIAIPAKPKGANALDRDQLHALWVKLLESPACRKKDLTDPIIMFIATGLRESELLALRWTDYDVATGTIAITGKVLREKGKGLRRVDVTKSEAGTREIALPNSPETCSPHAGSWAGSESRR</sequence>
<evidence type="ECO:0000313" key="5">
    <source>
        <dbReference type="EMBL" id="BBX86907.1"/>
    </source>
</evidence>
<keyword evidence="2" id="KW-0233">DNA recombination</keyword>
<dbReference type="InterPro" id="IPR011010">
    <property type="entry name" value="DNA_brk_join_enz"/>
</dbReference>
<dbReference type="SUPFAM" id="SSF56349">
    <property type="entry name" value="DNA breaking-rejoining enzymes"/>
    <property type="match status" value="1"/>
</dbReference>
<feature type="region of interest" description="Disordered" evidence="3">
    <location>
        <begin position="242"/>
        <end position="270"/>
    </location>
</feature>
<keyword evidence="1" id="KW-0238">DNA-binding</keyword>
<evidence type="ECO:0000313" key="6">
    <source>
        <dbReference type="Proteomes" id="UP000465609"/>
    </source>
</evidence>
<dbReference type="Proteomes" id="UP000465609">
    <property type="component" value="Chromosome"/>
</dbReference>
<protein>
    <recommendedName>
        <fullName evidence="4">Tyr recombinase domain-containing protein</fullName>
    </recommendedName>
</protein>
<name>A0ABM7IJF3_9MYCO</name>
<proteinExistence type="predicted"/>
<evidence type="ECO:0000256" key="2">
    <source>
        <dbReference type="ARBA" id="ARBA00023172"/>
    </source>
</evidence>
<evidence type="ECO:0000256" key="3">
    <source>
        <dbReference type="SAM" id="MobiDB-lite"/>
    </source>
</evidence>
<keyword evidence="6" id="KW-1185">Reference proteome</keyword>
<dbReference type="PROSITE" id="PS51898">
    <property type="entry name" value="TYR_RECOMBINASE"/>
    <property type="match status" value="1"/>
</dbReference>
<evidence type="ECO:0000256" key="1">
    <source>
        <dbReference type="ARBA" id="ARBA00023125"/>
    </source>
</evidence>
<evidence type="ECO:0000259" key="4">
    <source>
        <dbReference type="PROSITE" id="PS51898"/>
    </source>
</evidence>
<accession>A0ABM7IJF3</accession>
<reference evidence="5 6" key="1">
    <citation type="journal article" date="2019" name="Emerg. Microbes Infect.">
        <title>Comprehensive subspecies identification of 175 nontuberculous mycobacteria species based on 7547 genomic profiles.</title>
        <authorList>
            <person name="Matsumoto Y."/>
            <person name="Kinjo T."/>
            <person name="Motooka D."/>
            <person name="Nabeya D."/>
            <person name="Jung N."/>
            <person name="Uechi K."/>
            <person name="Horii T."/>
            <person name="Iida T."/>
            <person name="Fujita J."/>
            <person name="Nakamura S."/>
        </authorList>
    </citation>
    <scope>NUCLEOTIDE SEQUENCE [LARGE SCALE GENOMIC DNA]</scope>
    <source>
        <strain evidence="5 6">JCM 15296</strain>
    </source>
</reference>
<organism evidence="5 6">
    <name type="scientific">Mycolicibacterium aubagnense</name>
    <dbReference type="NCBI Taxonomy" id="319707"/>
    <lineage>
        <taxon>Bacteria</taxon>
        <taxon>Bacillati</taxon>
        <taxon>Actinomycetota</taxon>
        <taxon>Actinomycetes</taxon>
        <taxon>Mycobacteriales</taxon>
        <taxon>Mycobacteriaceae</taxon>
        <taxon>Mycolicibacterium</taxon>
    </lineage>
</organism>
<dbReference type="InterPro" id="IPR002104">
    <property type="entry name" value="Integrase_catalytic"/>
</dbReference>
<dbReference type="InterPro" id="IPR010998">
    <property type="entry name" value="Integrase_recombinase_N"/>
</dbReference>
<feature type="domain" description="Tyr recombinase" evidence="4">
    <location>
        <begin position="158"/>
        <end position="270"/>
    </location>
</feature>
<dbReference type="Gene3D" id="1.10.443.10">
    <property type="entry name" value="Intergrase catalytic core"/>
    <property type="match status" value="1"/>
</dbReference>